<keyword evidence="3" id="KW-1185">Reference proteome</keyword>
<name>A0ABP5ACC2_9ACTN</name>
<evidence type="ECO:0000256" key="1">
    <source>
        <dbReference type="SAM" id="MobiDB-lite"/>
    </source>
</evidence>
<evidence type="ECO:0000313" key="2">
    <source>
        <dbReference type="EMBL" id="GAA1909268.1"/>
    </source>
</evidence>
<reference evidence="3" key="1">
    <citation type="journal article" date="2019" name="Int. J. Syst. Evol. Microbiol.">
        <title>The Global Catalogue of Microorganisms (GCM) 10K type strain sequencing project: providing services to taxonomists for standard genome sequencing and annotation.</title>
        <authorList>
            <consortium name="The Broad Institute Genomics Platform"/>
            <consortium name="The Broad Institute Genome Sequencing Center for Infectious Disease"/>
            <person name="Wu L."/>
            <person name="Ma J."/>
        </authorList>
    </citation>
    <scope>NUCLEOTIDE SEQUENCE [LARGE SCALE GENOMIC DNA]</scope>
    <source>
        <strain evidence="3">JCM 14046</strain>
    </source>
</reference>
<sequence length="170" mass="18455">MKRGGPLQRRTPLHAVTGLQRSAPAPRLGRARVRPRDTGPGASTQALVLDRAAGCCELCGRRLHDGDAWTGPHSFHHRRPRRMGGSRAAATNSPANLLLLCGSATSPDGCHLHVEQQRAMALNQGWLLHDGHDPTEVDVLLAYTPPGHRTWLTDDGAVTVADGHNTWRLR</sequence>
<feature type="region of interest" description="Disordered" evidence="1">
    <location>
        <begin position="1"/>
        <end position="43"/>
    </location>
</feature>
<proteinExistence type="predicted"/>
<accession>A0ABP5ACC2</accession>
<comment type="caution">
    <text evidence="2">The sequence shown here is derived from an EMBL/GenBank/DDBJ whole genome shotgun (WGS) entry which is preliminary data.</text>
</comment>
<dbReference type="EMBL" id="BAAAMY010000002">
    <property type="protein sequence ID" value="GAA1909268.1"/>
    <property type="molecule type" value="Genomic_DNA"/>
</dbReference>
<evidence type="ECO:0000313" key="3">
    <source>
        <dbReference type="Proteomes" id="UP001501612"/>
    </source>
</evidence>
<organism evidence="2 3">
    <name type="scientific">Nocardioides lentus</name>
    <dbReference type="NCBI Taxonomy" id="338077"/>
    <lineage>
        <taxon>Bacteria</taxon>
        <taxon>Bacillati</taxon>
        <taxon>Actinomycetota</taxon>
        <taxon>Actinomycetes</taxon>
        <taxon>Propionibacteriales</taxon>
        <taxon>Nocardioidaceae</taxon>
        <taxon>Nocardioides</taxon>
    </lineage>
</organism>
<protein>
    <recommendedName>
        <fullName evidence="4">HNH endonuclease</fullName>
    </recommendedName>
</protein>
<dbReference type="RefSeq" id="WP_344004104.1">
    <property type="nucleotide sequence ID" value="NZ_BAAAMY010000002.1"/>
</dbReference>
<dbReference type="Proteomes" id="UP001501612">
    <property type="component" value="Unassembled WGS sequence"/>
</dbReference>
<evidence type="ECO:0008006" key="4">
    <source>
        <dbReference type="Google" id="ProtNLM"/>
    </source>
</evidence>
<gene>
    <name evidence="2" type="ORF">GCM10009737_08110</name>
</gene>